<dbReference type="RefSeq" id="WP_345726696.1">
    <property type="nucleotide sequence ID" value="NZ_BAAAYN010000005.1"/>
</dbReference>
<dbReference type="SUPFAM" id="SSF49785">
    <property type="entry name" value="Galactose-binding domain-like"/>
    <property type="match status" value="1"/>
</dbReference>
<dbReference type="InterPro" id="IPR008979">
    <property type="entry name" value="Galactose-bd-like_sf"/>
</dbReference>
<proteinExistence type="inferred from homology"/>
<comment type="similarity">
    <text evidence="1">Belongs to the glycosyl hydrolase 2 family.</text>
</comment>
<dbReference type="InterPro" id="IPR051913">
    <property type="entry name" value="GH2_Domain-Containing"/>
</dbReference>
<evidence type="ECO:0000259" key="7">
    <source>
        <dbReference type="Pfam" id="PF18565"/>
    </source>
</evidence>
<dbReference type="Pfam" id="PF00703">
    <property type="entry name" value="Glyco_hydro_2"/>
    <property type="match status" value="1"/>
</dbReference>
<evidence type="ECO:0000259" key="4">
    <source>
        <dbReference type="Pfam" id="PF00703"/>
    </source>
</evidence>
<keyword evidence="3" id="KW-0326">Glycosidase</keyword>
<dbReference type="Pfam" id="PF16355">
    <property type="entry name" value="DUF4982"/>
    <property type="match status" value="1"/>
</dbReference>
<dbReference type="PANTHER" id="PTHR42732:SF1">
    <property type="entry name" value="BETA-MANNOSIDASE"/>
    <property type="match status" value="1"/>
</dbReference>
<keyword evidence="9" id="KW-1185">Reference proteome</keyword>
<evidence type="ECO:0000256" key="3">
    <source>
        <dbReference type="ARBA" id="ARBA00023295"/>
    </source>
</evidence>
<dbReference type="InterPro" id="IPR036156">
    <property type="entry name" value="Beta-gal/glucu_dom_sf"/>
</dbReference>
<evidence type="ECO:0000313" key="8">
    <source>
        <dbReference type="EMBL" id="GAA3383444.1"/>
    </source>
</evidence>
<accession>A0ABP6SR74</accession>
<dbReference type="InterPro" id="IPR006101">
    <property type="entry name" value="Glyco_hydro_2"/>
</dbReference>
<dbReference type="Gene3D" id="2.60.120.260">
    <property type="entry name" value="Galactose-binding domain-like"/>
    <property type="match status" value="1"/>
</dbReference>
<dbReference type="InterPro" id="IPR040605">
    <property type="entry name" value="Glyco_hydro2_dom5"/>
</dbReference>
<dbReference type="EMBL" id="BAAAYN010000005">
    <property type="protein sequence ID" value="GAA3383444.1"/>
    <property type="molecule type" value="Genomic_DNA"/>
</dbReference>
<protein>
    <submittedName>
        <fullName evidence="8">Glycoside hydrolase family 2 TIM barrel-domain containing protein</fullName>
    </submittedName>
</protein>
<evidence type="ECO:0000256" key="1">
    <source>
        <dbReference type="ARBA" id="ARBA00007401"/>
    </source>
</evidence>
<dbReference type="Gene3D" id="2.60.40.10">
    <property type="entry name" value="Immunoglobulins"/>
    <property type="match status" value="3"/>
</dbReference>
<keyword evidence="2 8" id="KW-0378">Hydrolase</keyword>
<feature type="domain" description="Glycoside hydrolase family 2 catalytic" evidence="5">
    <location>
        <begin position="277"/>
        <end position="437"/>
    </location>
</feature>
<dbReference type="InterPro" id="IPR032311">
    <property type="entry name" value="DUF4982"/>
</dbReference>
<organism evidence="8 9">
    <name type="scientific">Cryptosporangium minutisporangium</name>
    <dbReference type="NCBI Taxonomy" id="113569"/>
    <lineage>
        <taxon>Bacteria</taxon>
        <taxon>Bacillati</taxon>
        <taxon>Actinomycetota</taxon>
        <taxon>Actinomycetes</taxon>
        <taxon>Cryptosporangiales</taxon>
        <taxon>Cryptosporangiaceae</taxon>
        <taxon>Cryptosporangium</taxon>
    </lineage>
</organism>
<dbReference type="Gene3D" id="3.20.20.80">
    <property type="entry name" value="Glycosidases"/>
    <property type="match status" value="1"/>
</dbReference>
<dbReference type="Pfam" id="PF18565">
    <property type="entry name" value="Glyco_hydro2_C5"/>
    <property type="match status" value="1"/>
</dbReference>
<dbReference type="Proteomes" id="UP001501676">
    <property type="component" value="Unassembled WGS sequence"/>
</dbReference>
<gene>
    <name evidence="8" type="ORF">GCM10020369_09340</name>
</gene>
<feature type="domain" description="Glycoside hydrolase family 2" evidence="7">
    <location>
        <begin position="708"/>
        <end position="809"/>
    </location>
</feature>
<dbReference type="InterPro" id="IPR013783">
    <property type="entry name" value="Ig-like_fold"/>
</dbReference>
<dbReference type="InterPro" id="IPR017853">
    <property type="entry name" value="GH"/>
</dbReference>
<evidence type="ECO:0000259" key="6">
    <source>
        <dbReference type="Pfam" id="PF16355"/>
    </source>
</evidence>
<feature type="domain" description="Glycoside hydrolase family 2 immunoglobulin-like beta-sandwich" evidence="4">
    <location>
        <begin position="166"/>
        <end position="267"/>
    </location>
</feature>
<dbReference type="GO" id="GO:0016787">
    <property type="term" value="F:hydrolase activity"/>
    <property type="evidence" value="ECO:0007669"/>
    <property type="project" value="UniProtKB-KW"/>
</dbReference>
<dbReference type="SUPFAM" id="SSF51445">
    <property type="entry name" value="(Trans)glycosidases"/>
    <property type="match status" value="1"/>
</dbReference>
<dbReference type="PRINTS" id="PR00132">
    <property type="entry name" value="GLHYDRLASE2"/>
</dbReference>
<dbReference type="InterPro" id="IPR006102">
    <property type="entry name" value="Ig-like_GH2"/>
</dbReference>
<reference evidence="9" key="1">
    <citation type="journal article" date="2019" name="Int. J. Syst. Evol. Microbiol.">
        <title>The Global Catalogue of Microorganisms (GCM) 10K type strain sequencing project: providing services to taxonomists for standard genome sequencing and annotation.</title>
        <authorList>
            <consortium name="The Broad Institute Genomics Platform"/>
            <consortium name="The Broad Institute Genome Sequencing Center for Infectious Disease"/>
            <person name="Wu L."/>
            <person name="Ma J."/>
        </authorList>
    </citation>
    <scope>NUCLEOTIDE SEQUENCE [LARGE SCALE GENOMIC DNA]</scope>
    <source>
        <strain evidence="9">JCM 9458</strain>
    </source>
</reference>
<sequence>MTRQSFNEGWSYRPKVSAFQEVAGAGTETWTPVVLPHDALLSGTRRPDVPGGETTGFFPGGVFEYRTQFPVAAAERGNRIELEFDGVYRDAMVYVNGSLAGQRAFGYSRFAIRIDPYLRFGEDNEVRVHCRAHLDSRWYSGAGIYRDVTLVSKGPAHLANGSVRITTPDVDADRAVVEISVQVRNSTQETRTLTVSAAVADAEGSDLGRDRSPVTLLPGRTETVRHRVYVAQPSLWSVESPNLHTARIGLYDGDQLLDEESVRFGIRTLQLDPHRGLRINGREVTLRGACIHHDNGPLGAATIGRAEERRVEILKAAGFNAIRSAHHPMSSALLDACDRLGMLVMDEAFDMWTSSKSDFDYSFDFPEWWERDVEAMVAKDFNHPSVLFYSIGNEIPEAGSGTGAAWGRRLAEKVRSLDSTRFVTNGINGFVAVLDVVLPAMRRQRQSAEGGVNTMMAQMGAMLNHISSSELVTERTAESFAVLDVAGMNYADGRYELDRELFPNRVIVGTETFPSRIAEGWALVRANSHVLGEFTWTGWDYLGEAGVGVIRYADEVEPGSVSIAHRFPALTAWTGDIDITGRRRPISYYREIVFGLRSDPYLAVHRPENRHREVAIATPWSWSDAVASWSWDGCDGTAMGVEVYSDAEEIELLLNGDVVGRERVGAKKAYQADFEVPYRAGELTAVAYTAGQESGRHTLASASGTLVLRAEADRADIRATTDDLAFVSITLTDEEGTVYPARDRDVTVQVAGPAVLQGLASADPMNTESFLGDRHRTFDGRALAVVRPTGTGDITVRVEAPDCASVTVTLHAR</sequence>
<evidence type="ECO:0000256" key="2">
    <source>
        <dbReference type="ARBA" id="ARBA00022801"/>
    </source>
</evidence>
<dbReference type="InterPro" id="IPR006103">
    <property type="entry name" value="Glyco_hydro_2_cat"/>
</dbReference>
<evidence type="ECO:0000259" key="5">
    <source>
        <dbReference type="Pfam" id="PF02836"/>
    </source>
</evidence>
<dbReference type="PANTHER" id="PTHR42732">
    <property type="entry name" value="BETA-GALACTOSIDASE"/>
    <property type="match status" value="1"/>
</dbReference>
<dbReference type="SUPFAM" id="SSF49303">
    <property type="entry name" value="beta-Galactosidase/glucuronidase domain"/>
    <property type="match status" value="1"/>
</dbReference>
<evidence type="ECO:0000313" key="9">
    <source>
        <dbReference type="Proteomes" id="UP001501676"/>
    </source>
</evidence>
<feature type="domain" description="DUF4982" evidence="6">
    <location>
        <begin position="636"/>
        <end position="693"/>
    </location>
</feature>
<name>A0ABP6SR74_9ACTN</name>
<comment type="caution">
    <text evidence="8">The sequence shown here is derived from an EMBL/GenBank/DDBJ whole genome shotgun (WGS) entry which is preliminary data.</text>
</comment>
<dbReference type="Pfam" id="PF02836">
    <property type="entry name" value="Glyco_hydro_2_C"/>
    <property type="match status" value="1"/>
</dbReference>